<evidence type="ECO:0000313" key="7">
    <source>
        <dbReference type="EMBL" id="KAG0671752.1"/>
    </source>
</evidence>
<protein>
    <submittedName>
        <fullName evidence="7">Replication factor C, subunit RFC4</fullName>
    </submittedName>
</protein>
<feature type="transmembrane region" description="Helical" evidence="5">
    <location>
        <begin position="20"/>
        <end position="38"/>
    </location>
</feature>
<evidence type="ECO:0000256" key="1">
    <source>
        <dbReference type="ARBA" id="ARBA00004173"/>
    </source>
</evidence>
<reference evidence="7 8" key="1">
    <citation type="submission" date="2020-11" db="EMBL/GenBank/DDBJ databases">
        <title>Kefir isolates.</title>
        <authorList>
            <person name="Marcisauskas S."/>
            <person name="Kim Y."/>
            <person name="Blasche S."/>
        </authorList>
    </citation>
    <scope>NUCLEOTIDE SEQUENCE [LARGE SCALE GENOMIC DNA]</scope>
    <source>
        <strain evidence="7 8">OG2</strain>
    </source>
</reference>
<feature type="domain" description="HIG1" evidence="6">
    <location>
        <begin position="89"/>
        <end position="180"/>
    </location>
</feature>
<name>A0A9P6WE15_MAUEX</name>
<evidence type="ECO:0000256" key="4">
    <source>
        <dbReference type="ARBA" id="ARBA00023136"/>
    </source>
</evidence>
<dbReference type="InterPro" id="IPR007667">
    <property type="entry name" value="Hypoxia_induced_domain"/>
</dbReference>
<dbReference type="AlphaFoldDB" id="A0A9P6WE15"/>
<dbReference type="Pfam" id="PF04588">
    <property type="entry name" value="HIG_1_N"/>
    <property type="match status" value="1"/>
</dbReference>
<dbReference type="OrthoDB" id="1915122at2759"/>
<sequence>MKILTSEEINAHSAYTLKGGALGAVIGLAGSAALFKLLPRRFPGFKPSQMTWSVKTALFITPPTLFTAICAEEASNRFDALKYSGSYMSDEALERQAAWEKLSKKEQMVETLNNNKYKIITGLWAASLYASWEIINRDKIMNATQKAVQARMYAQFITVILLLCSVGLSTYEKKLNPDKAKHLESQRWANALKAAAEQEKMADAQTTFSNEERRDAKIFKYD</sequence>
<organism evidence="7 8">
    <name type="scientific">Maudiozyma exigua</name>
    <name type="common">Yeast</name>
    <name type="synonym">Kazachstania exigua</name>
    <dbReference type="NCBI Taxonomy" id="34358"/>
    <lineage>
        <taxon>Eukaryota</taxon>
        <taxon>Fungi</taxon>
        <taxon>Dikarya</taxon>
        <taxon>Ascomycota</taxon>
        <taxon>Saccharomycotina</taxon>
        <taxon>Saccharomycetes</taxon>
        <taxon>Saccharomycetales</taxon>
        <taxon>Saccharomycetaceae</taxon>
        <taxon>Maudiozyma</taxon>
    </lineage>
</organism>
<keyword evidence="2 5" id="KW-0812">Transmembrane</keyword>
<gene>
    <name evidence="7" type="primary">RCF2</name>
    <name evidence="7" type="ORF">C6P45_005017</name>
</gene>
<dbReference type="PANTHER" id="PTHR28018">
    <property type="entry name" value="RESPIRATORY SUPERCOMPLEX FACTOR 2, MITOCHONDRIAL"/>
    <property type="match status" value="1"/>
</dbReference>
<dbReference type="Proteomes" id="UP000750334">
    <property type="component" value="Unassembled WGS sequence"/>
</dbReference>
<evidence type="ECO:0000256" key="2">
    <source>
        <dbReference type="ARBA" id="ARBA00022692"/>
    </source>
</evidence>
<keyword evidence="4 5" id="KW-0472">Membrane</keyword>
<dbReference type="PROSITE" id="PS51503">
    <property type="entry name" value="HIG1"/>
    <property type="match status" value="1"/>
</dbReference>
<dbReference type="EMBL" id="PUHR01000008">
    <property type="protein sequence ID" value="KAG0671752.1"/>
    <property type="molecule type" value="Genomic_DNA"/>
</dbReference>
<dbReference type="PANTHER" id="PTHR28018:SF3">
    <property type="entry name" value="RESPIRATORY SUPERCOMPLEX FACTOR 2, MITOCHONDRIAL"/>
    <property type="match status" value="1"/>
</dbReference>
<keyword evidence="3 5" id="KW-1133">Transmembrane helix</keyword>
<keyword evidence="8" id="KW-1185">Reference proteome</keyword>
<evidence type="ECO:0000259" key="6">
    <source>
        <dbReference type="PROSITE" id="PS51503"/>
    </source>
</evidence>
<proteinExistence type="predicted"/>
<evidence type="ECO:0000313" key="8">
    <source>
        <dbReference type="Proteomes" id="UP000750334"/>
    </source>
</evidence>
<evidence type="ECO:0000256" key="5">
    <source>
        <dbReference type="SAM" id="Phobius"/>
    </source>
</evidence>
<evidence type="ECO:0000256" key="3">
    <source>
        <dbReference type="ARBA" id="ARBA00022989"/>
    </source>
</evidence>
<accession>A0A9P6WE15</accession>
<dbReference type="GO" id="GO:0033617">
    <property type="term" value="P:mitochondrial respiratory chain complex IV assembly"/>
    <property type="evidence" value="ECO:0007669"/>
    <property type="project" value="TreeGrafter"/>
</dbReference>
<comment type="subcellular location">
    <subcellularLocation>
        <location evidence="1">Mitochondrion</location>
    </subcellularLocation>
</comment>
<comment type="caution">
    <text evidence="7">The sequence shown here is derived from an EMBL/GenBank/DDBJ whole genome shotgun (WGS) entry which is preliminary data.</text>
</comment>
<dbReference type="GO" id="GO:0005739">
    <property type="term" value="C:mitochondrion"/>
    <property type="evidence" value="ECO:0007669"/>
    <property type="project" value="UniProtKB-SubCell"/>
</dbReference>
<dbReference type="InterPro" id="IPR040153">
    <property type="entry name" value="Rcf2"/>
</dbReference>